<evidence type="ECO:0000259" key="2">
    <source>
        <dbReference type="Pfam" id="PF12172"/>
    </source>
</evidence>
<dbReference type="PANTHER" id="PTHR34075:SF5">
    <property type="entry name" value="BLR3430 PROTEIN"/>
    <property type="match status" value="1"/>
</dbReference>
<organism evidence="3 4">
    <name type="scientific">Archaeoglobus sulfaticallidus PM70-1</name>
    <dbReference type="NCBI Taxonomy" id="387631"/>
    <lineage>
        <taxon>Archaea</taxon>
        <taxon>Methanobacteriati</taxon>
        <taxon>Methanobacteriota</taxon>
        <taxon>Archaeoglobi</taxon>
        <taxon>Archaeoglobales</taxon>
        <taxon>Archaeoglobaceae</taxon>
        <taxon>Archaeoglobus</taxon>
    </lineage>
</organism>
<dbReference type="STRING" id="387631.Asulf_00729"/>
<dbReference type="InterPro" id="IPR002878">
    <property type="entry name" value="ChsH2_C"/>
</dbReference>
<dbReference type="eggNOG" id="arCOG01285">
    <property type="taxonomic scope" value="Archaea"/>
</dbReference>
<dbReference type="InterPro" id="IPR012340">
    <property type="entry name" value="NA-bd_OB-fold"/>
</dbReference>
<dbReference type="PANTHER" id="PTHR34075">
    <property type="entry name" value="BLR3430 PROTEIN"/>
    <property type="match status" value="1"/>
</dbReference>
<protein>
    <submittedName>
        <fullName evidence="3">Putative nucleic-acid-binding protein containing a Zn-ribbon</fullName>
    </submittedName>
</protein>
<evidence type="ECO:0000313" key="4">
    <source>
        <dbReference type="Proteomes" id="UP000013307"/>
    </source>
</evidence>
<dbReference type="Proteomes" id="UP000013307">
    <property type="component" value="Chromosome"/>
</dbReference>
<evidence type="ECO:0000313" key="3">
    <source>
        <dbReference type="EMBL" id="AGK60743.1"/>
    </source>
</evidence>
<dbReference type="GeneID" id="15392370"/>
<dbReference type="RefSeq" id="WP_015590342.1">
    <property type="nucleotide sequence ID" value="NC_021169.1"/>
</dbReference>
<accession>N0BCK9</accession>
<evidence type="ECO:0000259" key="1">
    <source>
        <dbReference type="Pfam" id="PF01796"/>
    </source>
</evidence>
<sequence>MLPRFWRKIKYRYDIVGTVCENCGSKFYPPRNFCPICRRKGKIREQTFSSKGRILSYTVVHDAPDEYKLAKPYIVALIELDDGVVLTSQVVCDPQEVHIGMRVKKAFRKYYEDGESGIIYYGTKFVPDDGEV</sequence>
<dbReference type="Pfam" id="PF12172">
    <property type="entry name" value="zf-ChsH2"/>
    <property type="match status" value="1"/>
</dbReference>
<dbReference type="InterPro" id="IPR052513">
    <property type="entry name" value="Thioester_dehydratase-like"/>
</dbReference>
<dbReference type="Gene3D" id="6.10.30.10">
    <property type="match status" value="1"/>
</dbReference>
<dbReference type="EMBL" id="CP005290">
    <property type="protein sequence ID" value="AGK60743.1"/>
    <property type="molecule type" value="Genomic_DNA"/>
</dbReference>
<gene>
    <name evidence="3" type="ORF">Asulf_00729</name>
</gene>
<name>N0BCK9_9EURY</name>
<dbReference type="AlphaFoldDB" id="N0BCK9"/>
<keyword evidence="4" id="KW-1185">Reference proteome</keyword>
<proteinExistence type="predicted"/>
<dbReference type="SUPFAM" id="SSF50249">
    <property type="entry name" value="Nucleic acid-binding proteins"/>
    <property type="match status" value="1"/>
</dbReference>
<dbReference type="OrthoDB" id="9573at2157"/>
<dbReference type="KEGG" id="ast:Asulf_00729"/>
<dbReference type="HOGENOM" id="CLU_119412_2_2_2"/>
<feature type="domain" description="ChsH2 rubredoxin-like zinc ribbon" evidence="2">
    <location>
        <begin position="8"/>
        <end position="39"/>
    </location>
</feature>
<dbReference type="Pfam" id="PF01796">
    <property type="entry name" value="OB_ChsH2_C"/>
    <property type="match status" value="1"/>
</dbReference>
<dbReference type="InterPro" id="IPR022002">
    <property type="entry name" value="ChsH2_Znr"/>
</dbReference>
<dbReference type="Gene3D" id="2.40.50.140">
    <property type="entry name" value="Nucleic acid-binding proteins"/>
    <property type="match status" value="1"/>
</dbReference>
<reference evidence="3 4" key="1">
    <citation type="journal article" date="2013" name="Genome Announc.">
        <title>Complete Genome Sequence of the Thermophilic and Facultatively Chemolithoautotrophic Sulfate Reducer Archaeoglobus sulfaticallidus Strain PM70-1T.</title>
        <authorList>
            <person name="Stokke R."/>
            <person name="Hocking W.P."/>
            <person name="Steinsbu B.O."/>
            <person name="Steen I.H."/>
        </authorList>
    </citation>
    <scope>NUCLEOTIDE SEQUENCE [LARGE SCALE GENOMIC DNA]</scope>
    <source>
        <strain evidence="3">PM70-1</strain>
    </source>
</reference>
<feature type="domain" description="ChsH2 C-terminal OB-fold" evidence="1">
    <location>
        <begin position="46"/>
        <end position="108"/>
    </location>
</feature>